<evidence type="ECO:0000259" key="1">
    <source>
        <dbReference type="PROSITE" id="PS50112"/>
    </source>
</evidence>
<dbReference type="InterPro" id="IPR050933">
    <property type="entry name" value="Circadian_TF"/>
</dbReference>
<proteinExistence type="predicted"/>
<comment type="caution">
    <text evidence="2">The sequence shown here is derived from an EMBL/GenBank/DDBJ whole genome shotgun (WGS) entry which is preliminary data.</text>
</comment>
<dbReference type="PANTHER" id="PTHR23042">
    <property type="entry name" value="CIRCADIAN PROTEIN CLOCK/ARNT/BMAL/PAS"/>
    <property type="match status" value="1"/>
</dbReference>
<dbReference type="SMART" id="SM00091">
    <property type="entry name" value="PAS"/>
    <property type="match status" value="2"/>
</dbReference>
<dbReference type="InterPro" id="IPR000014">
    <property type="entry name" value="PAS"/>
</dbReference>
<dbReference type="PROSITE" id="PS50112">
    <property type="entry name" value="PAS"/>
    <property type="match status" value="1"/>
</dbReference>
<sequence>MNTDYDFNYIQCNLTNGSYVLVEEKQTSKKAWQKFLRVVTINGENVTDTTSPRGYAVCRSCGEIHRLGPKGGLKDMEKHSCPVAVTVDDSASRLAEKKHSKNQTEKDRKDEITALIKDMASLVMGQEKENIHLQELTRARLTRACLSEIPRTIIQFYTDGKSPTERPLSFYDELQLQLNLLTEQVFEARCEAHKESQQAEVNSAIKQLKYSRDYMHNGTPPNLHLGLSYSSSDENIIDITWVSADVTSTLGFDRINVIGRNLSELIHPEDYAEVVRILFLKRSGDGFTADRKDFSFPECRVTEPIRHRLKTAPEYKMVFLTGYVRQCIRTIREKSSQQDKQMLMLAMNSSWPRMASFIHIYTYYQYMTLHSLDGKIIQADKRITMVAGYTCDEVINKSAHDFIREDALPIVSQAQFNWLYKGRENYISYPLKAKDQGTIVYVKSRGEFVSFRDSTTNKLVTGFILNNARIQEEEYFNEVSKPQVQVNSSSESLSSMEDGFEASSFSSIAVDENYENFFNEANNFLSSTSISHPLDTSNNTACNDSMWPMHYVNQGESPPYQQVNGWI</sequence>
<name>A0ABQ9YVS1_9CRUS</name>
<dbReference type="SUPFAM" id="SSF55785">
    <property type="entry name" value="PYP-like sensor domain (PAS domain)"/>
    <property type="match status" value="2"/>
</dbReference>
<dbReference type="Pfam" id="PF14598">
    <property type="entry name" value="PAS_11"/>
    <property type="match status" value="1"/>
</dbReference>
<evidence type="ECO:0000313" key="2">
    <source>
        <dbReference type="EMBL" id="KAK4004738.1"/>
    </source>
</evidence>
<dbReference type="Gene3D" id="3.30.450.20">
    <property type="entry name" value="PAS domain"/>
    <property type="match status" value="2"/>
</dbReference>
<accession>A0ABQ9YVS1</accession>
<keyword evidence="3" id="KW-1185">Reference proteome</keyword>
<dbReference type="InterPro" id="IPR035965">
    <property type="entry name" value="PAS-like_dom_sf"/>
</dbReference>
<dbReference type="Proteomes" id="UP001234178">
    <property type="component" value="Unassembled WGS sequence"/>
</dbReference>
<dbReference type="CDD" id="cd00130">
    <property type="entry name" value="PAS"/>
    <property type="match status" value="2"/>
</dbReference>
<reference evidence="2 3" key="1">
    <citation type="journal article" date="2023" name="Nucleic Acids Res.">
        <title>The hologenome of Daphnia magna reveals possible DNA methylation and microbiome-mediated evolution of the host genome.</title>
        <authorList>
            <person name="Chaturvedi A."/>
            <person name="Li X."/>
            <person name="Dhandapani V."/>
            <person name="Marshall H."/>
            <person name="Kissane S."/>
            <person name="Cuenca-Cambronero M."/>
            <person name="Asole G."/>
            <person name="Calvet F."/>
            <person name="Ruiz-Romero M."/>
            <person name="Marangio P."/>
            <person name="Guigo R."/>
            <person name="Rago D."/>
            <person name="Mirbahai L."/>
            <person name="Eastwood N."/>
            <person name="Colbourne J.K."/>
            <person name="Zhou J."/>
            <person name="Mallon E."/>
            <person name="Orsini L."/>
        </authorList>
    </citation>
    <scope>NUCLEOTIDE SEQUENCE [LARGE SCALE GENOMIC DNA]</scope>
    <source>
        <strain evidence="2">LRV0_1</strain>
    </source>
</reference>
<dbReference type="EMBL" id="JAOYFB010000001">
    <property type="protein sequence ID" value="KAK4004738.1"/>
    <property type="molecule type" value="Genomic_DNA"/>
</dbReference>
<protein>
    <recommendedName>
        <fullName evidence="1">PAS domain-containing protein</fullName>
    </recommendedName>
</protein>
<gene>
    <name evidence="2" type="ORF">OUZ56_006463</name>
</gene>
<evidence type="ECO:0000313" key="3">
    <source>
        <dbReference type="Proteomes" id="UP001234178"/>
    </source>
</evidence>
<organism evidence="2 3">
    <name type="scientific">Daphnia magna</name>
    <dbReference type="NCBI Taxonomy" id="35525"/>
    <lineage>
        <taxon>Eukaryota</taxon>
        <taxon>Metazoa</taxon>
        <taxon>Ecdysozoa</taxon>
        <taxon>Arthropoda</taxon>
        <taxon>Crustacea</taxon>
        <taxon>Branchiopoda</taxon>
        <taxon>Diplostraca</taxon>
        <taxon>Cladocera</taxon>
        <taxon>Anomopoda</taxon>
        <taxon>Daphniidae</taxon>
        <taxon>Daphnia</taxon>
    </lineage>
</organism>
<feature type="domain" description="PAS" evidence="1">
    <location>
        <begin position="239"/>
        <end position="278"/>
    </location>
</feature>